<dbReference type="Proteomes" id="UP000076761">
    <property type="component" value="Unassembled WGS sequence"/>
</dbReference>
<keyword evidence="2 6" id="KW-0805">Transcription regulation</keyword>
<dbReference type="PRINTS" id="PR00616">
    <property type="entry name" value="CCAATSUBUNTB"/>
</dbReference>
<accession>A0A165NNP4</accession>
<dbReference type="GO" id="GO:0005634">
    <property type="term" value="C:nucleus"/>
    <property type="evidence" value="ECO:0007669"/>
    <property type="project" value="UniProtKB-SubCell"/>
</dbReference>
<evidence type="ECO:0000256" key="4">
    <source>
        <dbReference type="ARBA" id="ARBA00023163"/>
    </source>
</evidence>
<keyword evidence="3 6" id="KW-0238">DNA-binding</keyword>
<reference evidence="8 9" key="1">
    <citation type="journal article" date="2016" name="Mol. Biol. Evol.">
        <title>Comparative Genomics of Early-Diverging Mushroom-Forming Fungi Provides Insights into the Origins of Lignocellulose Decay Capabilities.</title>
        <authorList>
            <person name="Nagy L.G."/>
            <person name="Riley R."/>
            <person name="Tritt A."/>
            <person name="Adam C."/>
            <person name="Daum C."/>
            <person name="Floudas D."/>
            <person name="Sun H."/>
            <person name="Yadav J.S."/>
            <person name="Pangilinan J."/>
            <person name="Larsson K.H."/>
            <person name="Matsuura K."/>
            <person name="Barry K."/>
            <person name="Labutti K."/>
            <person name="Kuo R."/>
            <person name="Ohm R.A."/>
            <person name="Bhattacharya S.S."/>
            <person name="Shirouzu T."/>
            <person name="Yoshinaga Y."/>
            <person name="Martin F.M."/>
            <person name="Grigoriev I.V."/>
            <person name="Hibbett D.S."/>
        </authorList>
    </citation>
    <scope>NUCLEOTIDE SEQUENCE [LARGE SCALE GENOMIC DNA]</scope>
    <source>
        <strain evidence="8 9">HHB14362 ss-1</strain>
    </source>
</reference>
<dbReference type="GO" id="GO:0003700">
    <property type="term" value="F:DNA-binding transcription factor activity"/>
    <property type="evidence" value="ECO:0007669"/>
    <property type="project" value="UniProtKB-UniRule"/>
</dbReference>
<comment type="subcellular location">
    <subcellularLocation>
        <location evidence="1 6">Nucleus</location>
    </subcellularLocation>
</comment>
<name>A0A165NNP4_9AGAM</name>
<dbReference type="EMBL" id="KV425630">
    <property type="protein sequence ID" value="KZT19897.1"/>
    <property type="molecule type" value="Genomic_DNA"/>
</dbReference>
<dbReference type="PANTHER" id="PTHR12632">
    <property type="entry name" value="TRANSCRIPTION FACTOR NF-Y ALPHA-RELATED"/>
    <property type="match status" value="1"/>
</dbReference>
<keyword evidence="4 6" id="KW-0804">Transcription</keyword>
<organism evidence="8 9">
    <name type="scientific">Neolentinus lepideus HHB14362 ss-1</name>
    <dbReference type="NCBI Taxonomy" id="1314782"/>
    <lineage>
        <taxon>Eukaryota</taxon>
        <taxon>Fungi</taxon>
        <taxon>Dikarya</taxon>
        <taxon>Basidiomycota</taxon>
        <taxon>Agaricomycotina</taxon>
        <taxon>Agaricomycetes</taxon>
        <taxon>Gloeophyllales</taxon>
        <taxon>Gloeophyllaceae</taxon>
        <taxon>Neolentinus</taxon>
    </lineage>
</organism>
<comment type="similarity">
    <text evidence="6">Belongs to the NFYA/HAP2 subunit family.</text>
</comment>
<dbReference type="OrthoDB" id="1097733at2759"/>
<dbReference type="SMART" id="SM00521">
    <property type="entry name" value="CBF"/>
    <property type="match status" value="1"/>
</dbReference>
<feature type="region of interest" description="Disordered" evidence="7">
    <location>
        <begin position="47"/>
        <end position="120"/>
    </location>
</feature>
<comment type="function">
    <text evidence="6">Component of the sequence-specific heterotrimeric transcription factor (NF-Y) which specifically recognizes a 5'-CCAAT-3' box motif found in the promoters of its target genes.</text>
</comment>
<dbReference type="PROSITE" id="PS51152">
    <property type="entry name" value="NFYA_HAP2_2"/>
    <property type="match status" value="1"/>
</dbReference>
<dbReference type="Pfam" id="PF02045">
    <property type="entry name" value="CBFB_NFYA"/>
    <property type="match status" value="1"/>
</dbReference>
<dbReference type="GO" id="GO:0003677">
    <property type="term" value="F:DNA binding"/>
    <property type="evidence" value="ECO:0007669"/>
    <property type="project" value="UniProtKB-KW"/>
</dbReference>
<evidence type="ECO:0000256" key="3">
    <source>
        <dbReference type="ARBA" id="ARBA00023125"/>
    </source>
</evidence>
<sequence>MDDVDQLFPVAYHLPHYCSSLYTSSSSPTALTHFSAITAQHHHHQPLYTPFYPQHRGPLSYPEHSGHPSRNASPGPSTATPTPHPDSPNNDAYLRQQVAAAQQEQPADINQDDQPLDEEPLYVNAKQYYRILKRRVARARLEEVHRLSKQRKPYLHESRHKHAMRRPRGPGGRFLTAGEIAAQKSSQ</sequence>
<evidence type="ECO:0000256" key="2">
    <source>
        <dbReference type="ARBA" id="ARBA00023015"/>
    </source>
</evidence>
<feature type="compositionally biased region" description="Acidic residues" evidence="7">
    <location>
        <begin position="110"/>
        <end position="120"/>
    </location>
</feature>
<evidence type="ECO:0000256" key="1">
    <source>
        <dbReference type="ARBA" id="ARBA00004123"/>
    </source>
</evidence>
<evidence type="ECO:0000313" key="8">
    <source>
        <dbReference type="EMBL" id="KZT19897.1"/>
    </source>
</evidence>
<protein>
    <recommendedName>
        <fullName evidence="6">Transcriptional activator HAP2</fullName>
    </recommendedName>
</protein>
<dbReference type="InParanoid" id="A0A165NNP4"/>
<feature type="region of interest" description="Disordered" evidence="7">
    <location>
        <begin position="150"/>
        <end position="187"/>
    </location>
</feature>
<evidence type="ECO:0000256" key="6">
    <source>
        <dbReference type="RuleBase" id="RU367155"/>
    </source>
</evidence>
<feature type="compositionally biased region" description="Low complexity" evidence="7">
    <location>
        <begin position="72"/>
        <end position="81"/>
    </location>
</feature>
<proteinExistence type="inferred from homology"/>
<feature type="compositionally biased region" description="Low complexity" evidence="7">
    <location>
        <begin position="96"/>
        <end position="107"/>
    </location>
</feature>
<keyword evidence="9" id="KW-1185">Reference proteome</keyword>
<feature type="compositionally biased region" description="Basic residues" evidence="7">
    <location>
        <begin position="150"/>
        <end position="168"/>
    </location>
</feature>
<dbReference type="AlphaFoldDB" id="A0A165NNP4"/>
<dbReference type="Gene3D" id="6.10.250.2430">
    <property type="match status" value="1"/>
</dbReference>
<gene>
    <name evidence="8" type="ORF">NEOLEDRAFT_1076871</name>
</gene>
<evidence type="ECO:0000313" key="9">
    <source>
        <dbReference type="Proteomes" id="UP000076761"/>
    </source>
</evidence>
<comment type="subunit">
    <text evidence="6">Heterotrimer.</text>
</comment>
<dbReference type="InterPro" id="IPR001289">
    <property type="entry name" value="NFYA"/>
</dbReference>
<dbReference type="STRING" id="1314782.A0A165NNP4"/>
<evidence type="ECO:0000256" key="5">
    <source>
        <dbReference type="ARBA" id="ARBA00023242"/>
    </source>
</evidence>
<feature type="non-terminal residue" evidence="8">
    <location>
        <position position="187"/>
    </location>
</feature>
<evidence type="ECO:0000256" key="7">
    <source>
        <dbReference type="SAM" id="MobiDB-lite"/>
    </source>
</evidence>
<keyword evidence="5 6" id="KW-0539">Nucleus</keyword>